<dbReference type="Proteomes" id="UP001451571">
    <property type="component" value="Chromosome"/>
</dbReference>
<dbReference type="EMBL" id="CP146256">
    <property type="protein sequence ID" value="XAH75038.1"/>
    <property type="molecule type" value="Genomic_DNA"/>
</dbReference>
<sequence length="92" mass="10770">MEIFMIGMFATSKAGHDKDTVYIIVREDAEYVYLADGKYKDIEHPKKKNKKHIQIIKKESDDILKEKLIKKQPIYNEEIRKAIGGIVCQKQM</sequence>
<keyword evidence="4" id="KW-1185">Reference proteome</keyword>
<evidence type="ECO:0000313" key="3">
    <source>
        <dbReference type="EMBL" id="XAH75038.1"/>
    </source>
</evidence>
<reference evidence="3 4" key="1">
    <citation type="submission" date="2024-02" db="EMBL/GenBank/DDBJ databases">
        <title>Bacterial strain from lacustrine sediment.</title>
        <authorList>
            <person name="Petit C."/>
            <person name="Fadhlaoui K."/>
        </authorList>
    </citation>
    <scope>NUCLEOTIDE SEQUENCE [LARGE SCALE GENOMIC DNA]</scope>
    <source>
        <strain evidence="3 4">IPX-CK</strain>
    </source>
</reference>
<organism evidence="3 4">
    <name type="scientific">Kineothrix sedimenti</name>
    <dbReference type="NCBI Taxonomy" id="3123317"/>
    <lineage>
        <taxon>Bacteria</taxon>
        <taxon>Bacillati</taxon>
        <taxon>Bacillota</taxon>
        <taxon>Clostridia</taxon>
        <taxon>Lachnospirales</taxon>
        <taxon>Lachnospiraceae</taxon>
        <taxon>Kineothrix</taxon>
    </lineage>
</organism>
<dbReference type="RefSeq" id="WP_342758607.1">
    <property type="nucleotide sequence ID" value="NZ_CP146256.1"/>
</dbReference>
<gene>
    <name evidence="3" type="ORF">V6984_04500</name>
</gene>
<evidence type="ECO:0000256" key="1">
    <source>
        <dbReference type="ARBA" id="ARBA00022980"/>
    </source>
</evidence>
<accession>A0ABZ3EXR2</accession>
<keyword evidence="1" id="KW-0689">Ribosomal protein</keyword>
<name>A0ABZ3EXR2_9FIRM</name>
<dbReference type="CDD" id="cd06088">
    <property type="entry name" value="KOW_RPL14"/>
    <property type="match status" value="1"/>
</dbReference>
<evidence type="ECO:0000313" key="4">
    <source>
        <dbReference type="Proteomes" id="UP001451571"/>
    </source>
</evidence>
<evidence type="ECO:0000256" key="2">
    <source>
        <dbReference type="ARBA" id="ARBA00023274"/>
    </source>
</evidence>
<dbReference type="InterPro" id="IPR041985">
    <property type="entry name" value="Ribosomal_eL14_KOW"/>
</dbReference>
<protein>
    <submittedName>
        <fullName evidence="3">KOW domain-containing RNA-binding protein</fullName>
    </submittedName>
</protein>
<dbReference type="SUPFAM" id="SSF50104">
    <property type="entry name" value="Translation proteins SH3-like domain"/>
    <property type="match status" value="1"/>
</dbReference>
<proteinExistence type="predicted"/>
<keyword evidence="2" id="KW-0687">Ribonucleoprotein</keyword>
<dbReference type="InterPro" id="IPR008991">
    <property type="entry name" value="Translation_prot_SH3-like_sf"/>
</dbReference>